<name>A0A8T0GJG9_CERPU</name>
<accession>A0A8T0GJG9</accession>
<keyword evidence="2" id="KW-1185">Reference proteome</keyword>
<sequence length="117" mass="14052">MDWILGFKGPEVLKNLTSIGRGKYVQFYLRRRTHFQHVDLYKIQRPGVFWGLEPRIETNHFYRQSCFTEIAMLHDGIVTLTRCHNMQMPHEDYSHVLRLHNVYTEHRRESALGIRPD</sequence>
<evidence type="ECO:0000313" key="1">
    <source>
        <dbReference type="EMBL" id="KAG0559676.1"/>
    </source>
</evidence>
<protein>
    <submittedName>
        <fullName evidence="1">Uncharacterized protein</fullName>
    </submittedName>
</protein>
<dbReference type="Proteomes" id="UP000822688">
    <property type="component" value="Chromosome 10"/>
</dbReference>
<gene>
    <name evidence="1" type="ORF">KC19_10G122600</name>
</gene>
<dbReference type="EMBL" id="CM026431">
    <property type="protein sequence ID" value="KAG0559676.1"/>
    <property type="molecule type" value="Genomic_DNA"/>
</dbReference>
<proteinExistence type="predicted"/>
<reference evidence="1" key="1">
    <citation type="submission" date="2020-06" db="EMBL/GenBank/DDBJ databases">
        <title>WGS assembly of Ceratodon purpureus strain R40.</title>
        <authorList>
            <person name="Carey S.B."/>
            <person name="Jenkins J."/>
            <person name="Shu S."/>
            <person name="Lovell J.T."/>
            <person name="Sreedasyam A."/>
            <person name="Maumus F."/>
            <person name="Tiley G.P."/>
            <person name="Fernandez-Pozo N."/>
            <person name="Barry K."/>
            <person name="Chen C."/>
            <person name="Wang M."/>
            <person name="Lipzen A."/>
            <person name="Daum C."/>
            <person name="Saski C.A."/>
            <person name="Payton A.C."/>
            <person name="Mcbreen J.C."/>
            <person name="Conrad R.E."/>
            <person name="Kollar L.M."/>
            <person name="Olsson S."/>
            <person name="Huttunen S."/>
            <person name="Landis J.B."/>
            <person name="Wickett N.J."/>
            <person name="Johnson M.G."/>
            <person name="Rensing S.A."/>
            <person name="Grimwood J."/>
            <person name="Schmutz J."/>
            <person name="Mcdaniel S.F."/>
        </authorList>
    </citation>
    <scope>NUCLEOTIDE SEQUENCE</scope>
    <source>
        <strain evidence="1">R40</strain>
    </source>
</reference>
<dbReference type="AlphaFoldDB" id="A0A8T0GJG9"/>
<comment type="caution">
    <text evidence="1">The sequence shown here is derived from an EMBL/GenBank/DDBJ whole genome shotgun (WGS) entry which is preliminary data.</text>
</comment>
<organism evidence="1 2">
    <name type="scientific">Ceratodon purpureus</name>
    <name type="common">Fire moss</name>
    <name type="synonym">Dicranum purpureum</name>
    <dbReference type="NCBI Taxonomy" id="3225"/>
    <lineage>
        <taxon>Eukaryota</taxon>
        <taxon>Viridiplantae</taxon>
        <taxon>Streptophyta</taxon>
        <taxon>Embryophyta</taxon>
        <taxon>Bryophyta</taxon>
        <taxon>Bryophytina</taxon>
        <taxon>Bryopsida</taxon>
        <taxon>Dicranidae</taxon>
        <taxon>Pseudoditrichales</taxon>
        <taxon>Ditrichaceae</taxon>
        <taxon>Ceratodon</taxon>
    </lineage>
</organism>
<evidence type="ECO:0000313" key="2">
    <source>
        <dbReference type="Proteomes" id="UP000822688"/>
    </source>
</evidence>